<gene>
    <name evidence="3" type="ORF">SAMN05421850_10539</name>
</gene>
<name>A0A1G8N2E4_9RHOB</name>
<evidence type="ECO:0000313" key="3">
    <source>
        <dbReference type="EMBL" id="SDI74342.1"/>
    </source>
</evidence>
<evidence type="ECO:0000313" key="4">
    <source>
        <dbReference type="Proteomes" id="UP000199340"/>
    </source>
</evidence>
<organism evidence="3 4">
    <name type="scientific">Lutimaribacter saemankumensis</name>
    <dbReference type="NCBI Taxonomy" id="490829"/>
    <lineage>
        <taxon>Bacteria</taxon>
        <taxon>Pseudomonadati</taxon>
        <taxon>Pseudomonadota</taxon>
        <taxon>Alphaproteobacteria</taxon>
        <taxon>Rhodobacterales</taxon>
        <taxon>Roseobacteraceae</taxon>
        <taxon>Lutimaribacter</taxon>
    </lineage>
</organism>
<evidence type="ECO:0000256" key="2">
    <source>
        <dbReference type="SAM" id="SignalP"/>
    </source>
</evidence>
<proteinExistence type="predicted"/>
<protein>
    <submittedName>
        <fullName evidence="3">VPLPA-CTERM protein sorting domain-containing protein</fullName>
    </submittedName>
</protein>
<feature type="chain" id="PRO_5011580547" evidence="2">
    <location>
        <begin position="21"/>
        <end position="646"/>
    </location>
</feature>
<evidence type="ECO:0000256" key="1">
    <source>
        <dbReference type="SAM" id="Phobius"/>
    </source>
</evidence>
<dbReference type="AlphaFoldDB" id="A0A1G8N2E4"/>
<keyword evidence="4" id="KW-1185">Reference proteome</keyword>
<accession>A0A1G8N2E4</accession>
<dbReference type="EMBL" id="FNEB01000005">
    <property type="protein sequence ID" value="SDI74342.1"/>
    <property type="molecule type" value="Genomic_DNA"/>
</dbReference>
<keyword evidence="1" id="KW-0472">Membrane</keyword>
<keyword evidence="1" id="KW-0812">Transmembrane</keyword>
<keyword evidence="2" id="KW-0732">Signal</keyword>
<reference evidence="3 4" key="1">
    <citation type="submission" date="2016-10" db="EMBL/GenBank/DDBJ databases">
        <authorList>
            <person name="de Groot N.N."/>
        </authorList>
    </citation>
    <scope>NUCLEOTIDE SEQUENCE [LARGE SCALE GENOMIC DNA]</scope>
    <source>
        <strain evidence="3 4">DSM 28010</strain>
    </source>
</reference>
<dbReference type="OrthoDB" id="7877446at2"/>
<dbReference type="NCBIfam" id="TIGR03370">
    <property type="entry name" value="VPLPA-CTERM"/>
    <property type="match status" value="1"/>
</dbReference>
<sequence length="646" mass="64324">MRILTMTTALALIHASGAGAVPIEIQAMPLPVLGATACSTGGGGVDPLEGSNCVSRVSPAGDVAVWGTYDNGADRSTVNAGVSEHVLHAGSARLEFNLDSDDRLFVDSSSLFLFSDNGWSEMTVGKNNSGSTSRVSVGPNALIQMNSRDTAAIMRIGDNGNGKVDLYESGIELKGNTLSYMQLGVNGGSGELSIGTNTIGRGSTVYLMPDGGGDAAMELGVDGIGVVNVGSGELKLAAGQGNAIMALGTDGGSGTLTLDRLGSQVRLVSSTGDARLVAGASAGGSGTINVQGGNLGMFDAGFTSEIILGANNVDPFGAGAGTTGPGGTGTLNVSGVSATEMGSVFANTLYVGVSGADAGMPDGGTGNLNVGANGIVEADEMYVGQIQQAGGGNSAGHVQITNGGQVDLFGGNSQVIVGANGSVLVDGDGSVLRSDEITLTGSATNDAVLKVGNKGVVDLRGGDLVVQTGGVLMGSKGSILGDVILDGGSLRPGASPGILDIAGDLTLTSGVLELEFAGTGEGQYDILNIAGNLFLPENSLASVVVKFLDGFTPGTNDSFQFLNVAGTLPESFASVDVSFEGLSGPAPSLFTNGIGNFALAFADPYAQDEDPVIGAVPLPAGAWLLITAFGGLAGLRSRRRRKAAFA</sequence>
<dbReference type="InterPro" id="IPR022472">
    <property type="entry name" value="VPLPA-CTERM"/>
</dbReference>
<feature type="signal peptide" evidence="2">
    <location>
        <begin position="1"/>
        <end position="20"/>
    </location>
</feature>
<dbReference type="Proteomes" id="UP000199340">
    <property type="component" value="Unassembled WGS sequence"/>
</dbReference>
<dbReference type="STRING" id="490829.SAMN05421850_10539"/>
<keyword evidence="1" id="KW-1133">Transmembrane helix</keyword>
<feature type="transmembrane region" description="Helical" evidence="1">
    <location>
        <begin position="612"/>
        <end position="635"/>
    </location>
</feature>